<name>A0A561BPC8_9ACTN</name>
<proteinExistence type="predicted"/>
<reference evidence="1 2" key="1">
    <citation type="submission" date="2019-06" db="EMBL/GenBank/DDBJ databases">
        <title>Sequencing the genomes of 1000 actinobacteria strains.</title>
        <authorList>
            <person name="Klenk H.-P."/>
        </authorList>
    </citation>
    <scope>NUCLEOTIDE SEQUENCE [LARGE SCALE GENOMIC DNA]</scope>
    <source>
        <strain evidence="1 2">DSM 24683</strain>
    </source>
</reference>
<evidence type="ECO:0000313" key="2">
    <source>
        <dbReference type="Proteomes" id="UP000318380"/>
    </source>
</evidence>
<dbReference type="InterPro" id="IPR016181">
    <property type="entry name" value="Acyl_CoA_acyltransferase"/>
</dbReference>
<dbReference type="Gene3D" id="3.40.630.30">
    <property type="match status" value="1"/>
</dbReference>
<dbReference type="SUPFAM" id="SSF55729">
    <property type="entry name" value="Acyl-CoA N-acyltransferases (Nat)"/>
    <property type="match status" value="1"/>
</dbReference>
<dbReference type="EMBL" id="VIVK01000001">
    <property type="protein sequence ID" value="TWD80727.1"/>
    <property type="molecule type" value="Genomic_DNA"/>
</dbReference>
<organism evidence="1 2">
    <name type="scientific">Kribbella amoyensis</name>
    <dbReference type="NCBI Taxonomy" id="996641"/>
    <lineage>
        <taxon>Bacteria</taxon>
        <taxon>Bacillati</taxon>
        <taxon>Actinomycetota</taxon>
        <taxon>Actinomycetes</taxon>
        <taxon>Propionibacteriales</taxon>
        <taxon>Kribbellaceae</taxon>
        <taxon>Kribbella</taxon>
    </lineage>
</organism>
<evidence type="ECO:0008006" key="3">
    <source>
        <dbReference type="Google" id="ProtNLM"/>
    </source>
</evidence>
<comment type="caution">
    <text evidence="1">The sequence shown here is derived from an EMBL/GenBank/DDBJ whole genome shotgun (WGS) entry which is preliminary data.</text>
</comment>
<dbReference type="Proteomes" id="UP000318380">
    <property type="component" value="Unassembled WGS sequence"/>
</dbReference>
<dbReference type="AlphaFoldDB" id="A0A561BPC8"/>
<protein>
    <recommendedName>
        <fullName evidence="3">Acetyltransferase (GNAT) family protein</fullName>
    </recommendedName>
</protein>
<dbReference type="OrthoDB" id="7945430at2"/>
<gene>
    <name evidence="1" type="ORF">FB561_1815</name>
</gene>
<evidence type="ECO:0000313" key="1">
    <source>
        <dbReference type="EMBL" id="TWD80727.1"/>
    </source>
</evidence>
<keyword evidence="2" id="KW-1185">Reference proteome</keyword>
<sequence>MTTLADILRGIEHGVFPAPDLAVEVVPAPSERDSCVIGLTGHIVVAADVDPAWVTQQLPPGDLSAPLNPPFLRALEERTGRQVNAIDAMLLAPALTDPAERSAAVACLVELTDHDDHPRVRRAWQYREQVRVYGDGSSGGLVLTGVGLAGRLECALEVPDEARGRGAGRRLARAARALIPTDAHIWAQVTPGNAASLRTFLAAGYRPIGSEALLTF</sequence>
<dbReference type="RefSeq" id="WP_145804941.1">
    <property type="nucleotide sequence ID" value="NZ_VIVK01000001.1"/>
</dbReference>
<accession>A0A561BPC8</accession>